<comment type="caution">
    <text evidence="1">The sequence shown here is derived from an EMBL/GenBank/DDBJ whole genome shotgun (WGS) entry which is preliminary data.</text>
</comment>
<dbReference type="EMBL" id="NBYY01000016">
    <property type="protein sequence ID" value="PCS22564.1"/>
    <property type="molecule type" value="Genomic_DNA"/>
</dbReference>
<sequence length="37" mass="4210">MAQLLEYYQYSITRRSTDITELLSLAPVLRVGKALPV</sequence>
<accession>A0A2A5T338</accession>
<keyword evidence="2" id="KW-1185">Reference proteome</keyword>
<dbReference type="AlphaFoldDB" id="A0A2A5T338"/>
<dbReference type="Proteomes" id="UP000219020">
    <property type="component" value="Unassembled WGS sequence"/>
</dbReference>
<evidence type="ECO:0000313" key="2">
    <source>
        <dbReference type="Proteomes" id="UP000219020"/>
    </source>
</evidence>
<name>A0A2A5T338_9GAMM</name>
<protein>
    <submittedName>
        <fullName evidence="1">Uncharacterized protein</fullName>
    </submittedName>
</protein>
<evidence type="ECO:0000313" key="1">
    <source>
        <dbReference type="EMBL" id="PCS22564.1"/>
    </source>
</evidence>
<proteinExistence type="predicted"/>
<organism evidence="1 2">
    <name type="scientific">Candidatus Enterovibrio escicola</name>
    <dbReference type="NCBI Taxonomy" id="1927127"/>
    <lineage>
        <taxon>Bacteria</taxon>
        <taxon>Pseudomonadati</taxon>
        <taxon>Pseudomonadota</taxon>
        <taxon>Gammaproteobacteria</taxon>
        <taxon>Vibrionales</taxon>
        <taxon>Vibrionaceae</taxon>
        <taxon>Enterovibrio</taxon>
    </lineage>
</organism>
<reference evidence="2" key="1">
    <citation type="submission" date="2017-04" db="EMBL/GenBank/DDBJ databases">
        <title>Genome evolution of the luminous symbionts of deep sea anglerfish.</title>
        <authorList>
            <person name="Hendry T.A."/>
        </authorList>
    </citation>
    <scope>NUCLEOTIDE SEQUENCE [LARGE SCALE GENOMIC DNA]</scope>
</reference>
<gene>
    <name evidence="1" type="ORF">BTN49_1785</name>
</gene>